<keyword evidence="6 10" id="KW-0067">ATP-binding</keyword>
<dbReference type="PROSITE" id="PS00108">
    <property type="entry name" value="PROTEIN_KINASE_ST"/>
    <property type="match status" value="1"/>
</dbReference>
<feature type="region of interest" description="Disordered" evidence="12">
    <location>
        <begin position="954"/>
        <end position="983"/>
    </location>
</feature>
<dbReference type="Gene3D" id="1.10.510.10">
    <property type="entry name" value="Transferase(Phosphotransferase) domain 1"/>
    <property type="match status" value="1"/>
</dbReference>
<accession>A0A7I8WME5</accession>
<dbReference type="Proteomes" id="UP000582659">
    <property type="component" value="Unassembled WGS sequence"/>
</dbReference>
<dbReference type="GO" id="GO:0004674">
    <property type="term" value="F:protein serine/threonine kinase activity"/>
    <property type="evidence" value="ECO:0007669"/>
    <property type="project" value="UniProtKB-KW"/>
</dbReference>
<feature type="region of interest" description="Disordered" evidence="12">
    <location>
        <begin position="333"/>
        <end position="463"/>
    </location>
</feature>
<feature type="binding site" evidence="10">
    <location>
        <position position="60"/>
    </location>
    <ligand>
        <name>ATP</name>
        <dbReference type="ChEBI" id="CHEBI:30616"/>
    </ligand>
</feature>
<dbReference type="InterPro" id="IPR051234">
    <property type="entry name" value="TAO_STE20_kinase"/>
</dbReference>
<keyword evidence="7 11" id="KW-0175">Coiled coil</keyword>
<dbReference type="SUPFAM" id="SSF56112">
    <property type="entry name" value="Protein kinase-like (PK-like)"/>
    <property type="match status" value="1"/>
</dbReference>
<proteinExistence type="predicted"/>
<dbReference type="Pfam" id="PF00069">
    <property type="entry name" value="Pkinase"/>
    <property type="match status" value="1"/>
</dbReference>
<evidence type="ECO:0000256" key="3">
    <source>
        <dbReference type="ARBA" id="ARBA00022679"/>
    </source>
</evidence>
<organism evidence="14 15">
    <name type="scientific">Bursaphelenchus xylophilus</name>
    <name type="common">Pinewood nematode worm</name>
    <name type="synonym">Aphelenchoides xylophilus</name>
    <dbReference type="NCBI Taxonomy" id="6326"/>
    <lineage>
        <taxon>Eukaryota</taxon>
        <taxon>Metazoa</taxon>
        <taxon>Ecdysozoa</taxon>
        <taxon>Nematoda</taxon>
        <taxon>Chromadorea</taxon>
        <taxon>Rhabditida</taxon>
        <taxon>Tylenchina</taxon>
        <taxon>Tylenchomorpha</taxon>
        <taxon>Aphelenchoidea</taxon>
        <taxon>Aphelenchoididae</taxon>
        <taxon>Bursaphelenchus</taxon>
    </lineage>
</organism>
<evidence type="ECO:0000313" key="14">
    <source>
        <dbReference type="EMBL" id="CAD5219167.1"/>
    </source>
</evidence>
<evidence type="ECO:0000256" key="2">
    <source>
        <dbReference type="ARBA" id="ARBA00022527"/>
    </source>
</evidence>
<dbReference type="SMART" id="SM00220">
    <property type="entry name" value="S_TKc"/>
    <property type="match status" value="1"/>
</dbReference>
<name>A0A7I8WME5_BURXY</name>
<evidence type="ECO:0000256" key="8">
    <source>
        <dbReference type="ARBA" id="ARBA00047899"/>
    </source>
</evidence>
<evidence type="ECO:0000256" key="1">
    <source>
        <dbReference type="ARBA" id="ARBA00012513"/>
    </source>
</evidence>
<dbReference type="EMBL" id="CAJFDI010000003">
    <property type="protein sequence ID" value="CAD5219167.1"/>
    <property type="molecule type" value="Genomic_DNA"/>
</dbReference>
<evidence type="ECO:0000256" key="6">
    <source>
        <dbReference type="ARBA" id="ARBA00022840"/>
    </source>
</evidence>
<evidence type="ECO:0000256" key="12">
    <source>
        <dbReference type="SAM" id="MobiDB-lite"/>
    </source>
</evidence>
<evidence type="ECO:0000256" key="9">
    <source>
        <dbReference type="ARBA" id="ARBA00048679"/>
    </source>
</evidence>
<evidence type="ECO:0000259" key="13">
    <source>
        <dbReference type="PROSITE" id="PS50011"/>
    </source>
</evidence>
<dbReference type="Proteomes" id="UP000659654">
    <property type="component" value="Unassembled WGS sequence"/>
</dbReference>
<keyword evidence="5" id="KW-0418">Kinase</keyword>
<dbReference type="OrthoDB" id="10016527at2759"/>
<dbReference type="PANTHER" id="PTHR47167">
    <property type="entry name" value="SERINE/THREONINE-PROTEIN KINASE TAO1-LIKE PROTEIN"/>
    <property type="match status" value="1"/>
</dbReference>
<evidence type="ECO:0000256" key="7">
    <source>
        <dbReference type="ARBA" id="ARBA00023054"/>
    </source>
</evidence>
<dbReference type="PROSITE" id="PS00107">
    <property type="entry name" value="PROTEIN_KINASE_ATP"/>
    <property type="match status" value="1"/>
</dbReference>
<evidence type="ECO:0000256" key="11">
    <source>
        <dbReference type="SAM" id="Coils"/>
    </source>
</evidence>
<protein>
    <recommendedName>
        <fullName evidence="1">non-specific serine/threonine protein kinase</fullName>
        <ecNumber evidence="1">2.7.11.1</ecNumber>
    </recommendedName>
</protein>
<feature type="coiled-coil region" evidence="11">
    <location>
        <begin position="484"/>
        <end position="575"/>
    </location>
</feature>
<dbReference type="InterPro" id="IPR017441">
    <property type="entry name" value="Protein_kinase_ATP_BS"/>
</dbReference>
<gene>
    <name evidence="14" type="ORF">BXYJ_LOCUS5543</name>
</gene>
<dbReference type="Gene3D" id="3.30.200.20">
    <property type="entry name" value="Phosphorylase Kinase, domain 1"/>
    <property type="match status" value="1"/>
</dbReference>
<evidence type="ECO:0000256" key="10">
    <source>
        <dbReference type="PROSITE-ProRule" id="PRU10141"/>
    </source>
</evidence>
<keyword evidence="3" id="KW-0808">Transferase</keyword>
<dbReference type="EC" id="2.7.11.1" evidence="1"/>
<comment type="caution">
    <text evidence="14">The sequence shown here is derived from an EMBL/GenBank/DDBJ whole genome shotgun (WGS) entry which is preliminary data.</text>
</comment>
<dbReference type="AlphaFoldDB" id="A0A7I8WME5"/>
<keyword evidence="4 10" id="KW-0547">Nucleotide-binding</keyword>
<dbReference type="InterPro" id="IPR000719">
    <property type="entry name" value="Prot_kinase_dom"/>
</dbReference>
<feature type="coiled-coil region" evidence="11">
    <location>
        <begin position="892"/>
        <end position="923"/>
    </location>
</feature>
<feature type="compositionally biased region" description="Low complexity" evidence="12">
    <location>
        <begin position="965"/>
        <end position="983"/>
    </location>
</feature>
<sequence>MPAAVRLKPGSLKDPEIAQLFSTKDPEQRYCDLREVGSGSFGSVYYAQDKENNETVAIKKMNFNGKDAQEKWLDIIKEVRFLRSIRHKHIVQYRACFLKDYTCWMVMEYCIGSASDIIGVFKDQLVEDAIAEIAEQTLDALEYIHGFKYIHRDVKAGNILITDDGVVKLGDVGSASMHSPANSFVGSPYWMAPEVILAMEEGEYGTQADLWSFGITLIELADRRPPLYDLNTMSALYHIAQNDPPTLSRTHPVYTEVVRSEEMIDFVSKCLKKEPSDRMSAVECKNHGFIQRPRNRNIMSKLVRHTKKRVLKLDSDMYTKMKKIFYLEGANSAGTLSDEESDPEETCFVSTAPKRRQPTAPQIDDSIEIVVVPDEDDADTLSTPNPSVKRLREQNNGSLSSESGSNLVITENETESVDMEEGKEAKAKNRTVISVSETDETNETEQNGRFGSDSSANSRKIEPRDMNEEINTLRRSKFSTLRPTKVVSREIEEARRENNAKEQMHGYQRLRQYHHKEQQQLEEKCKFEAEAVRQKQEKEYEQFLAAAQKEMQKIRQNHQNQLEKKTRENEECVKKTRKQRVNANEHELKSFTQCQKREYKFNKEQAKKQFKERGLRKSSLEEAIRNTKADLMQQWGNAERQYIAEQKVHMLNELSELRHRSQSDYQGLEHKLLADEHSVRTRQLEVIEQMLLHHHKAAFDQALQHFRECAEMKKRHLKVQHESELTNQRDYTKRALDELKKQHAVRQRNLPRELKLKEQQIKKQLRHTVKVQARQYKVLQQQVQQNTPRAEQKEVVNRLKEEQNRKITQLAIQYEESIQKMMSEQHIQLDTGQEEEMKALTDKLSHEMNLLTEFQERQKVSLEATCERELENLNATWSKKRTALMQKIQDDRMRFERERAAQVAELEAQQERDRIRLESMEQTEREQLLGLGSDIQIKQPDNRNSLLFQVKTAPGTPLSDRFTNSHSPAQSSCSSPSHQSTNL</sequence>
<dbReference type="PROSITE" id="PS50011">
    <property type="entry name" value="PROTEIN_KINASE_DOM"/>
    <property type="match status" value="1"/>
</dbReference>
<dbReference type="GO" id="GO:0005524">
    <property type="term" value="F:ATP binding"/>
    <property type="evidence" value="ECO:0007669"/>
    <property type="project" value="UniProtKB-UniRule"/>
</dbReference>
<feature type="compositionally biased region" description="Low complexity" evidence="12">
    <location>
        <begin position="395"/>
        <end position="407"/>
    </location>
</feature>
<keyword evidence="15" id="KW-1185">Reference proteome</keyword>
<keyword evidence="2" id="KW-0723">Serine/threonine-protein kinase</keyword>
<dbReference type="InterPro" id="IPR008271">
    <property type="entry name" value="Ser/Thr_kinase_AS"/>
</dbReference>
<comment type="catalytic activity">
    <reaction evidence="8">
        <text>L-threonyl-[protein] + ATP = O-phospho-L-threonyl-[protein] + ADP + H(+)</text>
        <dbReference type="Rhea" id="RHEA:46608"/>
        <dbReference type="Rhea" id="RHEA-COMP:11060"/>
        <dbReference type="Rhea" id="RHEA-COMP:11605"/>
        <dbReference type="ChEBI" id="CHEBI:15378"/>
        <dbReference type="ChEBI" id="CHEBI:30013"/>
        <dbReference type="ChEBI" id="CHEBI:30616"/>
        <dbReference type="ChEBI" id="CHEBI:61977"/>
        <dbReference type="ChEBI" id="CHEBI:456216"/>
        <dbReference type="EC" id="2.7.11.1"/>
    </reaction>
</comment>
<dbReference type="FunFam" id="1.10.510.10:FF:000877">
    <property type="entry name" value="TAO kinase 2"/>
    <property type="match status" value="1"/>
</dbReference>
<dbReference type="SMR" id="A0A7I8WME5"/>
<feature type="compositionally biased region" description="Polar residues" evidence="12">
    <location>
        <begin position="444"/>
        <end position="458"/>
    </location>
</feature>
<evidence type="ECO:0000256" key="5">
    <source>
        <dbReference type="ARBA" id="ARBA00022777"/>
    </source>
</evidence>
<comment type="catalytic activity">
    <reaction evidence="9">
        <text>L-seryl-[protein] + ATP = O-phospho-L-seryl-[protein] + ADP + H(+)</text>
        <dbReference type="Rhea" id="RHEA:17989"/>
        <dbReference type="Rhea" id="RHEA-COMP:9863"/>
        <dbReference type="Rhea" id="RHEA-COMP:11604"/>
        <dbReference type="ChEBI" id="CHEBI:15378"/>
        <dbReference type="ChEBI" id="CHEBI:29999"/>
        <dbReference type="ChEBI" id="CHEBI:30616"/>
        <dbReference type="ChEBI" id="CHEBI:83421"/>
        <dbReference type="ChEBI" id="CHEBI:456216"/>
        <dbReference type="EC" id="2.7.11.1"/>
    </reaction>
</comment>
<dbReference type="PANTHER" id="PTHR47167:SF4">
    <property type="entry name" value="SERINE_THREONINE-PROTEIN KINASE TAO"/>
    <property type="match status" value="1"/>
</dbReference>
<dbReference type="EMBL" id="CAJFCV020000003">
    <property type="protein sequence ID" value="CAG9104183.1"/>
    <property type="molecule type" value="Genomic_DNA"/>
</dbReference>
<reference evidence="14" key="1">
    <citation type="submission" date="2020-09" db="EMBL/GenBank/DDBJ databases">
        <authorList>
            <person name="Kikuchi T."/>
        </authorList>
    </citation>
    <scope>NUCLEOTIDE SEQUENCE</scope>
    <source>
        <strain evidence="14">Ka4C1</strain>
    </source>
</reference>
<feature type="domain" description="Protein kinase" evidence="13">
    <location>
        <begin position="30"/>
        <end position="290"/>
    </location>
</feature>
<evidence type="ECO:0000313" key="15">
    <source>
        <dbReference type="Proteomes" id="UP000659654"/>
    </source>
</evidence>
<dbReference type="InterPro" id="IPR011009">
    <property type="entry name" value="Kinase-like_dom_sf"/>
</dbReference>
<dbReference type="GO" id="GO:0005737">
    <property type="term" value="C:cytoplasm"/>
    <property type="evidence" value="ECO:0007669"/>
    <property type="project" value="TreeGrafter"/>
</dbReference>
<evidence type="ECO:0000256" key="4">
    <source>
        <dbReference type="ARBA" id="ARBA00022741"/>
    </source>
</evidence>